<dbReference type="AlphaFoldDB" id="A0A2A9PIW8"/>
<protein>
    <submittedName>
        <fullName evidence="2">Uncharacterized protein</fullName>
    </submittedName>
</protein>
<proteinExistence type="predicted"/>
<sequence>MASPHASRAPPPPPPLSLPALSAGQRRASTARRRGEKIAVHRRTLILYLSSIQIWLSIYLLQEAFSEKKKREEEEEEENA</sequence>
<dbReference type="EMBL" id="LAZP02000106">
    <property type="protein sequence ID" value="PFH60830.1"/>
    <property type="molecule type" value="Genomic_DNA"/>
</dbReference>
<accession>A0A2A9PIW8</accession>
<evidence type="ECO:0000313" key="2">
    <source>
        <dbReference type="EMBL" id="PFH60830.1"/>
    </source>
</evidence>
<dbReference type="Proteomes" id="UP000037136">
    <property type="component" value="Unassembled WGS sequence"/>
</dbReference>
<reference evidence="2 3" key="2">
    <citation type="journal article" date="2017" name="Sci. Rep.">
        <title>Ant-infecting Ophiocordyceps genomes reveal a high diversity of potential behavioral manipulation genes and a possible major role for enterotoxins.</title>
        <authorList>
            <person name="de Bekker C."/>
            <person name="Ohm R.A."/>
            <person name="Evans H.C."/>
            <person name="Brachmann A."/>
            <person name="Hughes D.P."/>
        </authorList>
    </citation>
    <scope>NUCLEOTIDE SEQUENCE [LARGE SCALE GENOMIC DNA]</scope>
    <source>
        <strain evidence="2 3">SC16a</strain>
    </source>
</reference>
<feature type="region of interest" description="Disordered" evidence="1">
    <location>
        <begin position="1"/>
        <end position="35"/>
    </location>
</feature>
<evidence type="ECO:0000313" key="3">
    <source>
        <dbReference type="Proteomes" id="UP000037136"/>
    </source>
</evidence>
<comment type="caution">
    <text evidence="2">The sequence shown here is derived from an EMBL/GenBank/DDBJ whole genome shotgun (WGS) entry which is preliminary data.</text>
</comment>
<organism evidence="2 3">
    <name type="scientific">Ophiocordyceps unilateralis</name>
    <name type="common">Zombie-ant fungus</name>
    <name type="synonym">Torrubia unilateralis</name>
    <dbReference type="NCBI Taxonomy" id="268505"/>
    <lineage>
        <taxon>Eukaryota</taxon>
        <taxon>Fungi</taxon>
        <taxon>Dikarya</taxon>
        <taxon>Ascomycota</taxon>
        <taxon>Pezizomycotina</taxon>
        <taxon>Sordariomycetes</taxon>
        <taxon>Hypocreomycetidae</taxon>
        <taxon>Hypocreales</taxon>
        <taxon>Ophiocordycipitaceae</taxon>
        <taxon>Ophiocordyceps</taxon>
    </lineage>
</organism>
<gene>
    <name evidence="2" type="ORF">XA68_10291</name>
</gene>
<name>A0A2A9PIW8_OPHUN</name>
<reference evidence="2 3" key="1">
    <citation type="journal article" date="2015" name="BMC Genomics">
        <title>Gene expression during zombie ant biting behavior reflects the complexity underlying fungal parasitic behavioral manipulation.</title>
        <authorList>
            <person name="de Bekker C."/>
            <person name="Ohm R.A."/>
            <person name="Loreto R.G."/>
            <person name="Sebastian A."/>
            <person name="Albert I."/>
            <person name="Merrow M."/>
            <person name="Brachmann A."/>
            <person name="Hughes D.P."/>
        </authorList>
    </citation>
    <scope>NUCLEOTIDE SEQUENCE [LARGE SCALE GENOMIC DNA]</scope>
    <source>
        <strain evidence="2 3">SC16a</strain>
    </source>
</reference>
<keyword evidence="3" id="KW-1185">Reference proteome</keyword>
<evidence type="ECO:0000256" key="1">
    <source>
        <dbReference type="SAM" id="MobiDB-lite"/>
    </source>
</evidence>